<reference evidence="3" key="1">
    <citation type="journal article" date="2023" name="Commun. Biol.">
        <title>Genome analysis of Parmales, the sister group of diatoms, reveals the evolutionary specialization of diatoms from phago-mixotrophs to photoautotrophs.</title>
        <authorList>
            <person name="Ban H."/>
            <person name="Sato S."/>
            <person name="Yoshikawa S."/>
            <person name="Yamada K."/>
            <person name="Nakamura Y."/>
            <person name="Ichinomiya M."/>
            <person name="Sato N."/>
            <person name="Blanc-Mathieu R."/>
            <person name="Endo H."/>
            <person name="Kuwata A."/>
            <person name="Ogata H."/>
        </authorList>
    </citation>
    <scope>NUCLEOTIDE SEQUENCE [LARGE SCALE GENOMIC DNA]</scope>
</reference>
<evidence type="ECO:0000313" key="3">
    <source>
        <dbReference type="Proteomes" id="UP001165065"/>
    </source>
</evidence>
<feature type="compositionally biased region" description="Low complexity" evidence="1">
    <location>
        <begin position="76"/>
        <end position="87"/>
    </location>
</feature>
<dbReference type="EMBL" id="BRYA01000366">
    <property type="protein sequence ID" value="GMI47974.1"/>
    <property type="molecule type" value="Genomic_DNA"/>
</dbReference>
<sequence>MISFTAPPSLPPPPSRSSVTTQTPPAISIPVPLPADLLCNPKIRATVVKTFVRQLLYDRGQVPDLLIDLPPPSSSSPPNLRRNPNRITSSSRQRTKCFQKLSDLLHSIDTAFQQASSPPSAALLTFGPSHSSYKEQYLLRFASPIDSLSTPLPEPPEAILQKVSRRCMRSFVSCLHEEDEEKEEGAPPNYDFSHLLLALPGIHSFRMSLLAKFSPSSSPPQELIARPRFSPRVRRQCGRPPLCVVDVFPLKPPPKAHLLTSQPQEDGEIWWDCKLVTKGWRDKS</sequence>
<feature type="compositionally biased region" description="Low complexity" evidence="1">
    <location>
        <begin position="16"/>
        <end position="25"/>
    </location>
</feature>
<gene>
    <name evidence="2" type="ORF">TrCOL_g8907</name>
</gene>
<keyword evidence="3" id="KW-1185">Reference proteome</keyword>
<dbReference type="Gene3D" id="3.30.900.20">
    <property type="match status" value="1"/>
</dbReference>
<feature type="region of interest" description="Disordered" evidence="1">
    <location>
        <begin position="1"/>
        <end position="25"/>
    </location>
</feature>
<proteinExistence type="predicted"/>
<dbReference type="OrthoDB" id="10431662at2759"/>
<evidence type="ECO:0000313" key="2">
    <source>
        <dbReference type="EMBL" id="GMI47974.1"/>
    </source>
</evidence>
<protein>
    <submittedName>
        <fullName evidence="2">Uncharacterized protein</fullName>
    </submittedName>
</protein>
<feature type="region of interest" description="Disordered" evidence="1">
    <location>
        <begin position="67"/>
        <end position="94"/>
    </location>
</feature>
<name>A0A9W7GN59_9STRA</name>
<dbReference type="InterPro" id="IPR053729">
    <property type="entry name" value="MAD2L1BP_domain_sf"/>
</dbReference>
<organism evidence="2 3">
    <name type="scientific">Triparma columacea</name>
    <dbReference type="NCBI Taxonomy" id="722753"/>
    <lineage>
        <taxon>Eukaryota</taxon>
        <taxon>Sar</taxon>
        <taxon>Stramenopiles</taxon>
        <taxon>Ochrophyta</taxon>
        <taxon>Bolidophyceae</taxon>
        <taxon>Parmales</taxon>
        <taxon>Triparmaceae</taxon>
        <taxon>Triparma</taxon>
    </lineage>
</organism>
<evidence type="ECO:0000256" key="1">
    <source>
        <dbReference type="SAM" id="MobiDB-lite"/>
    </source>
</evidence>
<dbReference type="AlphaFoldDB" id="A0A9W7GN59"/>
<dbReference type="Proteomes" id="UP001165065">
    <property type="component" value="Unassembled WGS sequence"/>
</dbReference>
<accession>A0A9W7GN59</accession>
<comment type="caution">
    <text evidence="2">The sequence shown here is derived from an EMBL/GenBank/DDBJ whole genome shotgun (WGS) entry which is preliminary data.</text>
</comment>